<dbReference type="Pfam" id="PF02666">
    <property type="entry name" value="PS_Dcarbxylase"/>
    <property type="match status" value="1"/>
</dbReference>
<dbReference type="RefSeq" id="WP_054783012.1">
    <property type="nucleotide sequence ID" value="NZ_FPBD01000003.1"/>
</dbReference>
<dbReference type="PANTHER" id="PTHR10067:SF17">
    <property type="entry name" value="PHOSPHATIDYLSERINE DECARBOXYLASE PROENZYME 2"/>
    <property type="match status" value="1"/>
</dbReference>
<reference evidence="14" key="1">
    <citation type="submission" date="2016-10" db="EMBL/GenBank/DDBJ databases">
        <authorList>
            <person name="Varghese N."/>
            <person name="Submissions S."/>
        </authorList>
    </citation>
    <scope>NUCLEOTIDE SEQUENCE [LARGE SCALE GENOMIC DNA]</scope>
    <source>
        <strain evidence="14">DSM 17465</strain>
    </source>
</reference>
<proteinExistence type="predicted"/>
<comment type="pathway">
    <text evidence="12">Phospholipid metabolism; phosphatidylethanolamine biosynthesis.</text>
</comment>
<comment type="cofactor">
    <cofactor evidence="1">
        <name>pyruvate</name>
        <dbReference type="ChEBI" id="CHEBI:15361"/>
    </cofactor>
</comment>
<dbReference type="InterPro" id="IPR003817">
    <property type="entry name" value="PS_Dcarbxylase"/>
</dbReference>
<accession>A0A1I7B8R7</accession>
<comment type="pathway">
    <text evidence="2">Lipid metabolism.</text>
</comment>
<evidence type="ECO:0000256" key="8">
    <source>
        <dbReference type="ARBA" id="ARBA00023209"/>
    </source>
</evidence>
<keyword evidence="14" id="KW-1185">Reference proteome</keyword>
<keyword evidence="7" id="KW-0865">Zymogen</keyword>
<keyword evidence="4" id="KW-0444">Lipid biosynthesis</keyword>
<evidence type="ECO:0000256" key="12">
    <source>
        <dbReference type="ARBA" id="ARBA00024326"/>
    </source>
</evidence>
<keyword evidence="6" id="KW-0443">Lipid metabolism</keyword>
<dbReference type="AlphaFoldDB" id="A0A1I7B8R7"/>
<dbReference type="EC" id="4.1.1.65" evidence="3"/>
<dbReference type="PANTHER" id="PTHR10067">
    <property type="entry name" value="PHOSPHATIDYLSERINE DECARBOXYLASE"/>
    <property type="match status" value="1"/>
</dbReference>
<dbReference type="UniPathway" id="UPA00558"/>
<dbReference type="Proteomes" id="UP000183371">
    <property type="component" value="Unassembled WGS sequence"/>
</dbReference>
<evidence type="ECO:0000256" key="1">
    <source>
        <dbReference type="ARBA" id="ARBA00001928"/>
    </source>
</evidence>
<evidence type="ECO:0000256" key="6">
    <source>
        <dbReference type="ARBA" id="ARBA00023098"/>
    </source>
</evidence>
<evidence type="ECO:0000313" key="14">
    <source>
        <dbReference type="Proteomes" id="UP000183371"/>
    </source>
</evidence>
<sequence length="297" mass="32470">MSEKQPIIVIDRETGKEFEETVLGEKWIRWAYQDSSSSLIEKLLFRSAALSKAMGWYYDSSLSTGKIQSAIDELNIDTAEFADPQASFASFNEFFIRHLKEDARPYDSDANSIVSPADGRVLVFPKLDEDTFVPVKGHPFSIRKMLPGISERYIGGALAIVRLCPADYHRYHFPCAGEIVDAKDLQGAYHSVNPIALGAGPDVFGENKRSYTLIETEAAGTMCYVEVGAFGVGSIVNTKTSGCVKKMDEKGYFKFGGSTVVVVFEPGKVNFSEDLVANSAAGKETLVKVGQPFATVA</sequence>
<keyword evidence="10" id="KW-1208">Phospholipid metabolism</keyword>
<keyword evidence="8" id="KW-0594">Phospholipid biosynthesis</keyword>
<dbReference type="GO" id="GO:0006646">
    <property type="term" value="P:phosphatidylethanolamine biosynthetic process"/>
    <property type="evidence" value="ECO:0007669"/>
    <property type="project" value="UniProtKB-UniPathway"/>
</dbReference>
<gene>
    <name evidence="13" type="ORF">SAMN05444141_103769</name>
</gene>
<evidence type="ECO:0000256" key="7">
    <source>
        <dbReference type="ARBA" id="ARBA00023145"/>
    </source>
</evidence>
<dbReference type="GO" id="GO:0004609">
    <property type="term" value="F:phosphatidylserine decarboxylase activity"/>
    <property type="evidence" value="ECO:0007669"/>
    <property type="project" value="UniProtKB-EC"/>
</dbReference>
<evidence type="ECO:0000256" key="2">
    <source>
        <dbReference type="ARBA" id="ARBA00005189"/>
    </source>
</evidence>
<dbReference type="InterPro" id="IPR033177">
    <property type="entry name" value="PSD-B"/>
</dbReference>
<keyword evidence="5" id="KW-0210">Decarboxylase</keyword>
<dbReference type="EMBL" id="FPBD01000003">
    <property type="protein sequence ID" value="SFT83593.1"/>
    <property type="molecule type" value="Genomic_DNA"/>
</dbReference>
<evidence type="ECO:0000256" key="11">
    <source>
        <dbReference type="ARBA" id="ARBA00023317"/>
    </source>
</evidence>
<dbReference type="NCBIfam" id="TIGR00163">
    <property type="entry name" value="PS_decarb"/>
    <property type="match status" value="1"/>
</dbReference>
<evidence type="ECO:0000256" key="10">
    <source>
        <dbReference type="ARBA" id="ARBA00023264"/>
    </source>
</evidence>
<evidence type="ECO:0000256" key="3">
    <source>
        <dbReference type="ARBA" id="ARBA00012243"/>
    </source>
</evidence>
<evidence type="ECO:0000256" key="9">
    <source>
        <dbReference type="ARBA" id="ARBA00023239"/>
    </source>
</evidence>
<keyword evidence="9" id="KW-0456">Lyase</keyword>
<organism evidence="13 14">
    <name type="scientific">Pseudovibrio denitrificans</name>
    <dbReference type="NCBI Taxonomy" id="258256"/>
    <lineage>
        <taxon>Bacteria</taxon>
        <taxon>Pseudomonadati</taxon>
        <taxon>Pseudomonadota</taxon>
        <taxon>Alphaproteobacteria</taxon>
        <taxon>Hyphomicrobiales</taxon>
        <taxon>Stappiaceae</taxon>
        <taxon>Pseudovibrio</taxon>
    </lineage>
</organism>
<evidence type="ECO:0000256" key="4">
    <source>
        <dbReference type="ARBA" id="ARBA00022516"/>
    </source>
</evidence>
<protein>
    <recommendedName>
        <fullName evidence="3">phosphatidylserine decarboxylase</fullName>
        <ecNumber evidence="3">4.1.1.65</ecNumber>
    </recommendedName>
</protein>
<evidence type="ECO:0000256" key="5">
    <source>
        <dbReference type="ARBA" id="ARBA00022793"/>
    </source>
</evidence>
<name>A0A1I7B8R7_9HYPH</name>
<evidence type="ECO:0000313" key="13">
    <source>
        <dbReference type="EMBL" id="SFT83593.1"/>
    </source>
</evidence>
<keyword evidence="11" id="KW-0670">Pyruvate</keyword>